<organism evidence="5 6">
    <name type="scientific">Trichoderma asperellum</name>
    <name type="common">Filamentous fungus</name>
    <dbReference type="NCBI Taxonomy" id="101201"/>
    <lineage>
        <taxon>Eukaryota</taxon>
        <taxon>Fungi</taxon>
        <taxon>Dikarya</taxon>
        <taxon>Ascomycota</taxon>
        <taxon>Pezizomycotina</taxon>
        <taxon>Sordariomycetes</taxon>
        <taxon>Hypocreomycetidae</taxon>
        <taxon>Hypocreales</taxon>
        <taxon>Hypocreaceae</taxon>
        <taxon>Trichoderma</taxon>
    </lineage>
</organism>
<proteinExistence type="predicted"/>
<dbReference type="InterPro" id="IPR019487">
    <property type="entry name" value="RAM_signalling_pathway_SOG2"/>
</dbReference>
<feature type="region of interest" description="Disordered" evidence="3">
    <location>
        <begin position="1"/>
        <end position="89"/>
    </location>
</feature>
<gene>
    <name evidence="5" type="ORF">TASIC1_0010012100</name>
</gene>
<reference evidence="5 6" key="1">
    <citation type="submission" date="2020-07" db="EMBL/GenBank/DDBJ databases">
        <title>Trichoderma asperellum IC-1 whole genome shotgun sequence.</title>
        <authorList>
            <person name="Kanamasa S."/>
            <person name="Takahashi H."/>
        </authorList>
    </citation>
    <scope>NUCLEOTIDE SEQUENCE [LARGE SCALE GENOMIC DNA]</scope>
    <source>
        <strain evidence="5 6">IC-1</strain>
    </source>
</reference>
<feature type="compositionally biased region" description="Polar residues" evidence="3">
    <location>
        <begin position="261"/>
        <end position="270"/>
    </location>
</feature>
<dbReference type="AlphaFoldDB" id="A0A6V8R196"/>
<accession>A0A6V8R196</accession>
<dbReference type="Pfam" id="PF23598">
    <property type="entry name" value="LRR_14"/>
    <property type="match status" value="1"/>
</dbReference>
<dbReference type="GO" id="GO:0005737">
    <property type="term" value="C:cytoplasm"/>
    <property type="evidence" value="ECO:0007669"/>
    <property type="project" value="TreeGrafter"/>
</dbReference>
<feature type="region of interest" description="Disordered" evidence="3">
    <location>
        <begin position="434"/>
        <end position="455"/>
    </location>
</feature>
<dbReference type="PANTHER" id="PTHR48051">
    <property type="match status" value="1"/>
</dbReference>
<sequence length="974" mass="105834">MERPDRMPANGMGNGPGAAPGPPATAPPALRGTGAGTPDNINPSQARRPLLTTTAASPNGQQPPPMMPLPPLPNGRNGPSPNGNSPATPILTAAQVIGLTREAMRHALENESQAVDVGPGLKSGVTIDLSRKGIQKLPEEVVDIVKNELERLALSHNQLSSLPARFAECVSLRYLNIRGNQIKEFPLPLCELKSLEILDLGRNQLRVLPPDIAKLTSLKVLSIPKNQIRELPVCLAEMASLQVLKFEGNPISFPPRDALQIPSSSPSNEGSGREGEVTEVTITAHIKKFMKLHIISGRDAEATGDESSEETNTPRPHLRRVPSGRFPIKVSSSDVSDMRTPTIGSRPPPPIPSRSHYRGLSQQNTSTRRPGVLPLTIGNVSERGRSNSETLMHSERSSSRQRRMGILAKKATSDLGTLDEVEGSNRLSHYRGLSHGSAMQGSQAVPSKSPATPTDSLQRPVYVRRLSVLPERRRESKIFDPVIEAAKGILYSVFQIHPMIQMLMTLTNDGSAKRSSLEIVFYNTNSHVEELEQEIQKHDMAMAEEEEQTFGDNANVHRACQTLVGAYGHVCTLLADNIDTFVNNGDARYIRTLLMLIYNSIMELRVTLSSVSAEHNKHHLSALDVPDTSNTIKPYFRESSTAAPPPPRPAAFRNRSEPAIHNPSNLRVATDIPVPYQNGGTRTARLASATPRSNDSFQSFGRDIATDFSEEDTQFDKIYLALQKSTDTVLHILPNFNVQLTGGIRNAIQQRAPSAMIRDWKNLIAMCNDAIQQTEILKHRLSLIKLKDPGVRSHAGFWNLCSNFISAWTKMASKIKSEINTIPLPPDTRARLRPVHQSMKELSIIIMNSPWSYILRPAGVGPGILSPTTPQVPITPQSAALGPAMQATVATPQTGSFAAVFQGNVFDRADTLMANPGISMSRNGTMSRGHSGFNSLSSISSMSSDGVPTPSSAFSPNVQLGPAPFRLNGGKVTL</sequence>
<evidence type="ECO:0000259" key="4">
    <source>
        <dbReference type="Pfam" id="PF23598"/>
    </source>
</evidence>
<evidence type="ECO:0000313" key="5">
    <source>
        <dbReference type="EMBL" id="GFP58310.1"/>
    </source>
</evidence>
<feature type="compositionally biased region" description="Low complexity" evidence="3">
    <location>
        <begin position="27"/>
        <end position="38"/>
    </location>
</feature>
<feature type="compositionally biased region" description="Low complexity" evidence="3">
    <location>
        <begin position="74"/>
        <end position="86"/>
    </location>
</feature>
<feature type="region of interest" description="Disordered" evidence="3">
    <location>
        <begin position="255"/>
        <end position="277"/>
    </location>
</feature>
<feature type="compositionally biased region" description="Polar residues" evidence="3">
    <location>
        <begin position="437"/>
        <end position="455"/>
    </location>
</feature>
<dbReference type="EMBL" id="BLZH01000010">
    <property type="protein sequence ID" value="GFP58310.1"/>
    <property type="molecule type" value="Genomic_DNA"/>
</dbReference>
<dbReference type="Gene3D" id="3.80.10.10">
    <property type="entry name" value="Ribonuclease Inhibitor"/>
    <property type="match status" value="1"/>
</dbReference>
<feature type="domain" description="Disease resistance R13L4/SHOC-2-like LRR" evidence="4">
    <location>
        <begin position="170"/>
        <end position="245"/>
    </location>
</feature>
<comment type="caution">
    <text evidence="5">The sequence shown here is derived from an EMBL/GenBank/DDBJ whole genome shotgun (WGS) entry which is preliminary data.</text>
</comment>
<dbReference type="SMART" id="SM00364">
    <property type="entry name" value="LRR_BAC"/>
    <property type="match status" value="4"/>
</dbReference>
<keyword evidence="1" id="KW-0433">Leucine-rich repeat</keyword>
<feature type="region of interest" description="Disordered" evidence="3">
    <location>
        <begin position="937"/>
        <end position="962"/>
    </location>
</feature>
<name>A0A6V8R196_TRIAP</name>
<keyword evidence="2" id="KW-0677">Repeat</keyword>
<evidence type="ECO:0000256" key="1">
    <source>
        <dbReference type="ARBA" id="ARBA00022614"/>
    </source>
</evidence>
<feature type="compositionally biased region" description="Basic and acidic residues" evidence="3">
    <location>
        <begin position="382"/>
        <end position="398"/>
    </location>
</feature>
<feature type="compositionally biased region" description="Pro residues" evidence="3">
    <location>
        <begin position="61"/>
        <end position="73"/>
    </location>
</feature>
<feature type="compositionally biased region" description="Polar residues" evidence="3">
    <location>
        <begin position="949"/>
        <end position="958"/>
    </location>
</feature>
<dbReference type="Proteomes" id="UP000517252">
    <property type="component" value="Unassembled WGS sequence"/>
</dbReference>
<dbReference type="SMART" id="SM00369">
    <property type="entry name" value="LRR_TYP"/>
    <property type="match status" value="4"/>
</dbReference>
<dbReference type="InterPro" id="IPR032675">
    <property type="entry name" value="LRR_dom_sf"/>
</dbReference>
<evidence type="ECO:0000256" key="2">
    <source>
        <dbReference type="ARBA" id="ARBA00022737"/>
    </source>
</evidence>
<dbReference type="PANTHER" id="PTHR48051:SF1">
    <property type="entry name" value="RAS SUPPRESSOR PROTEIN 1"/>
    <property type="match status" value="1"/>
</dbReference>
<dbReference type="InterPro" id="IPR050216">
    <property type="entry name" value="LRR_domain-containing"/>
</dbReference>
<evidence type="ECO:0000256" key="3">
    <source>
        <dbReference type="SAM" id="MobiDB-lite"/>
    </source>
</evidence>
<dbReference type="PROSITE" id="PS51450">
    <property type="entry name" value="LRR"/>
    <property type="match status" value="1"/>
</dbReference>
<feature type="compositionally biased region" description="Polar residues" evidence="3">
    <location>
        <begin position="39"/>
        <end position="57"/>
    </location>
</feature>
<dbReference type="InterPro" id="IPR003591">
    <property type="entry name" value="Leu-rich_rpt_typical-subtyp"/>
</dbReference>
<dbReference type="SUPFAM" id="SSF52075">
    <property type="entry name" value="Outer arm dynein light chain 1"/>
    <property type="match status" value="1"/>
</dbReference>
<dbReference type="OrthoDB" id="1394818at2759"/>
<protein>
    <submittedName>
        <fullName evidence="5">Leucine-rich repeat-containing protein sog2</fullName>
    </submittedName>
</protein>
<evidence type="ECO:0000313" key="6">
    <source>
        <dbReference type="Proteomes" id="UP000517252"/>
    </source>
</evidence>
<dbReference type="InterPro" id="IPR001611">
    <property type="entry name" value="Leu-rich_rpt"/>
</dbReference>
<dbReference type="Pfam" id="PF10428">
    <property type="entry name" value="SOG2"/>
    <property type="match status" value="1"/>
</dbReference>
<feature type="region of interest" description="Disordered" evidence="3">
    <location>
        <begin position="299"/>
        <end position="401"/>
    </location>
</feature>
<dbReference type="InterPro" id="IPR055414">
    <property type="entry name" value="LRR_R13L4/SHOC2-like"/>
</dbReference>